<evidence type="ECO:0000313" key="12">
    <source>
        <dbReference type="Proteomes" id="UP000027195"/>
    </source>
</evidence>
<dbReference type="OrthoDB" id="103454at2759"/>
<reference evidence="12" key="1">
    <citation type="journal article" date="2014" name="Proc. Natl. Acad. Sci. U.S.A.">
        <title>Extensive sampling of basidiomycete genomes demonstrates inadequacy of the white-rot/brown-rot paradigm for wood decay fungi.</title>
        <authorList>
            <person name="Riley R."/>
            <person name="Salamov A.A."/>
            <person name="Brown D.W."/>
            <person name="Nagy L.G."/>
            <person name="Floudas D."/>
            <person name="Held B.W."/>
            <person name="Levasseur A."/>
            <person name="Lombard V."/>
            <person name="Morin E."/>
            <person name="Otillar R."/>
            <person name="Lindquist E.A."/>
            <person name="Sun H."/>
            <person name="LaButti K.M."/>
            <person name="Schmutz J."/>
            <person name="Jabbour D."/>
            <person name="Luo H."/>
            <person name="Baker S.E."/>
            <person name="Pisabarro A.G."/>
            <person name="Walton J.D."/>
            <person name="Blanchette R.A."/>
            <person name="Henrissat B."/>
            <person name="Martin F."/>
            <person name="Cullen D."/>
            <person name="Hibbett D.S."/>
            <person name="Grigoriev I.V."/>
        </authorList>
    </citation>
    <scope>NUCLEOTIDE SEQUENCE [LARGE SCALE GENOMIC DNA]</scope>
    <source>
        <strain evidence="12">FD-172 SS1</strain>
    </source>
</reference>
<evidence type="ECO:0000256" key="7">
    <source>
        <dbReference type="ARBA" id="ARBA00023242"/>
    </source>
</evidence>
<evidence type="ECO:0000256" key="3">
    <source>
        <dbReference type="ARBA" id="ARBA00022448"/>
    </source>
</evidence>
<sequence>MFSSPAPNRRGARAAQPSSRQGTPRVSPQNPHPRLGHALPQANSRIPASASVRYGAAPPPPMRSLVDAVRDQEMDVDNQAPTVEQSEMLGTDVLAHRPELSVSFFASLPLEVQQALRSTDLATDAYSGTVDSATGFGLIISLSTCFVWNCAKRGLGSSTCYIFPAPDFRHADGAPTHLIIPVASIVPYSSSREPGLIVCSATGEVRFWDSIAPGLAGAEKYHTTRLPVSADEYVTALYRCEPFTYIATTTFGRLFRLTITTVSGKSQVIAAPFTRSQSVFSRVTSTFFSSASASVETGAVAAVAIGQGSLRDGRDIWVLTERLLQKWRISGDSWEQVLLEQDIRPLVCQALAANLAHPETMSTSAFELEFLAVESTRTQELIILVSYSGELDPSSLTSGQFVRSYAIICMAAAAGSLEAREVHILPYRKARDTRPASDPRMILVGEGVVAFVQFSDAASVISLADDSPFRETLVLKDPWDRMLGFGQLPHQERNDTAEITVTTASRGLLTFRMDLAKIHGSHPDTPTNHLKATMEQAIFFGASLENPFLFRLEPRLEGNLGAAAERISQEILSSRCEFMRATLDLRAQLTDRCTRLRSLIGFINENGALGQLSQTSRQRLAHDAEKLFAANNLWAYHNKYPVDVLSQRGQSRNLLVAAIERYMHKTGEAIGGDFVRLFFKTKINDIGALCEEIYQIVQGASSPYEQSQDWTIIVPEASRIVLNLYESALHHRAETSALYGIDTKAPFIERWSGLPVQLDMLQLLFDSTSHLLQEASQNANPVYDQRDRNTAAQLKLQLQELAAIVFSSFRDRLSYLTNLPAEEGNEREMVALQDRFANTRPQVARALVKYDSAEKAFQLAEEYRDFRILAELSNEFSESSGHRTARYIELYREDFAYELYQRYIEKGKLRILLEQDEKYNELLDGFFRNNSYPRIEWIHDIATSKYHEAGRVLLGEAQNEPKLASKHIMLSIAKLAVVATLPNLDTDDAQEYLGTLDEPLDFISVHETLLAEFTGALGLNARSTPEGQAEVVTSTVALHLSDRPALQALFKRLAKALFQGKALQEEDLVDLLTLKDNKNSAGDFHTALGVLLRANNLPEARHQTALRNIWERVYTHDNWDRLRSTSNLTDENLNDLLRQTTLYATIQLCHQADHPDAYILPPTVLPAPSNAEIAARFSDLAAAQVEGLEVDYQLGRQRVKALVRERDLDKWFERVVMLEQADRSSGSVGDDTESDH</sequence>
<keyword evidence="6" id="KW-0811">Translocation</keyword>
<dbReference type="GO" id="GO:0000972">
    <property type="term" value="P:transcription-dependent tethering of RNA polymerase II gene DNA at nuclear periphery"/>
    <property type="evidence" value="ECO:0007669"/>
    <property type="project" value="TreeGrafter"/>
</dbReference>
<dbReference type="InterPro" id="IPR014908">
    <property type="entry name" value="Nucleoporin_Nup133/Nup155_N"/>
</dbReference>
<dbReference type="FunCoup" id="A0A067M718">
    <property type="interactions" value="98"/>
</dbReference>
<dbReference type="Gene3D" id="1.20.58.1380">
    <property type="match status" value="1"/>
</dbReference>
<keyword evidence="7" id="KW-0539">Nucleus</keyword>
<dbReference type="GO" id="GO:0017056">
    <property type="term" value="F:structural constituent of nuclear pore"/>
    <property type="evidence" value="ECO:0007669"/>
    <property type="project" value="InterPro"/>
</dbReference>
<accession>A0A067M718</accession>
<evidence type="ECO:0000256" key="4">
    <source>
        <dbReference type="ARBA" id="ARBA00022816"/>
    </source>
</evidence>
<dbReference type="Gene3D" id="2.130.10.10">
    <property type="entry name" value="YVTN repeat-like/Quinoprotein amine dehydrogenase"/>
    <property type="match status" value="1"/>
</dbReference>
<evidence type="ECO:0000313" key="11">
    <source>
        <dbReference type="EMBL" id="KDQ07351.1"/>
    </source>
</evidence>
<protein>
    <recommendedName>
        <fullName evidence="13">Nucleoporin Nup133/Nup155-like C-terminal domain-containing protein</fullName>
    </recommendedName>
</protein>
<evidence type="ECO:0000256" key="1">
    <source>
        <dbReference type="ARBA" id="ARBA00004259"/>
    </source>
</evidence>
<comment type="similarity">
    <text evidence="2">Belongs to the nucleoporin Nup133 family.</text>
</comment>
<keyword evidence="3" id="KW-0813">Transport</keyword>
<dbReference type="SUPFAM" id="SSF117289">
    <property type="entry name" value="Nucleoporin domain"/>
    <property type="match status" value="1"/>
</dbReference>
<evidence type="ECO:0008006" key="13">
    <source>
        <dbReference type="Google" id="ProtNLM"/>
    </source>
</evidence>
<dbReference type="Pfam" id="PF03177">
    <property type="entry name" value="Nucleoporin_C"/>
    <property type="match status" value="1"/>
</dbReference>
<keyword evidence="4" id="KW-0509">mRNA transport</keyword>
<dbReference type="GO" id="GO:0006606">
    <property type="term" value="P:protein import into nucleus"/>
    <property type="evidence" value="ECO:0007669"/>
    <property type="project" value="TreeGrafter"/>
</dbReference>
<evidence type="ECO:0000259" key="9">
    <source>
        <dbReference type="Pfam" id="PF03177"/>
    </source>
</evidence>
<comment type="subcellular location">
    <subcellularLocation>
        <location evidence="1">Nucleus envelope</location>
    </subcellularLocation>
</comment>
<evidence type="ECO:0000259" key="10">
    <source>
        <dbReference type="Pfam" id="PF08801"/>
    </source>
</evidence>
<dbReference type="InParanoid" id="A0A067M718"/>
<dbReference type="PANTHER" id="PTHR13405:SF11">
    <property type="entry name" value="NUCLEAR PORE COMPLEX PROTEIN NUP133"/>
    <property type="match status" value="1"/>
</dbReference>
<keyword evidence="5" id="KW-0653">Protein transport</keyword>
<feature type="domain" description="Nucleoporin Nup133/Nup155-like C-terminal" evidence="9">
    <location>
        <begin position="851"/>
        <end position="1213"/>
    </location>
</feature>
<evidence type="ECO:0000256" key="8">
    <source>
        <dbReference type="SAM" id="MobiDB-lite"/>
    </source>
</evidence>
<evidence type="ECO:0000256" key="5">
    <source>
        <dbReference type="ARBA" id="ARBA00022927"/>
    </source>
</evidence>
<gene>
    <name evidence="11" type="ORF">BOTBODRAFT_192479</name>
</gene>
<keyword evidence="12" id="KW-1185">Reference proteome</keyword>
<dbReference type="PANTHER" id="PTHR13405">
    <property type="entry name" value="NUCLEAR PORE COMPLEX PROTEIN NUP133"/>
    <property type="match status" value="1"/>
</dbReference>
<dbReference type="GO" id="GO:0031080">
    <property type="term" value="C:nuclear pore outer ring"/>
    <property type="evidence" value="ECO:0007669"/>
    <property type="project" value="TreeGrafter"/>
</dbReference>
<dbReference type="AlphaFoldDB" id="A0A067M718"/>
<dbReference type="InterPro" id="IPR015943">
    <property type="entry name" value="WD40/YVTN_repeat-like_dom_sf"/>
</dbReference>
<dbReference type="HOGENOM" id="CLU_008112_0_0_1"/>
<dbReference type="InterPro" id="IPR007187">
    <property type="entry name" value="Nucleoporin_Nup133/Nup155_C"/>
</dbReference>
<evidence type="ECO:0000256" key="6">
    <source>
        <dbReference type="ARBA" id="ARBA00023010"/>
    </source>
</evidence>
<dbReference type="Pfam" id="PF08801">
    <property type="entry name" value="Nucleoporin_N"/>
    <property type="match status" value="1"/>
</dbReference>
<dbReference type="Gene3D" id="1.25.40.700">
    <property type="match status" value="1"/>
</dbReference>
<evidence type="ECO:0000256" key="2">
    <source>
        <dbReference type="ARBA" id="ARBA00005569"/>
    </source>
</evidence>
<dbReference type="Proteomes" id="UP000027195">
    <property type="component" value="Unassembled WGS sequence"/>
</dbReference>
<dbReference type="InterPro" id="IPR037624">
    <property type="entry name" value="Nup133-like"/>
</dbReference>
<dbReference type="GO" id="GO:0016973">
    <property type="term" value="P:poly(A)+ mRNA export from nucleus"/>
    <property type="evidence" value="ECO:0007669"/>
    <property type="project" value="TreeGrafter"/>
</dbReference>
<feature type="domain" description="Nucleoporin Nup133/Nup155-like N-terminal" evidence="10">
    <location>
        <begin position="101"/>
        <end position="466"/>
    </location>
</feature>
<feature type="region of interest" description="Disordered" evidence="8">
    <location>
        <begin position="1"/>
        <end position="42"/>
    </location>
</feature>
<dbReference type="EMBL" id="KL198109">
    <property type="protein sequence ID" value="KDQ07351.1"/>
    <property type="molecule type" value="Genomic_DNA"/>
</dbReference>
<dbReference type="STRING" id="930990.A0A067M718"/>
<proteinExistence type="inferred from homology"/>
<name>A0A067M718_BOTB1</name>
<organism evidence="11 12">
    <name type="scientific">Botryobasidium botryosum (strain FD-172 SS1)</name>
    <dbReference type="NCBI Taxonomy" id="930990"/>
    <lineage>
        <taxon>Eukaryota</taxon>
        <taxon>Fungi</taxon>
        <taxon>Dikarya</taxon>
        <taxon>Basidiomycota</taxon>
        <taxon>Agaricomycotina</taxon>
        <taxon>Agaricomycetes</taxon>
        <taxon>Cantharellales</taxon>
        <taxon>Botryobasidiaceae</taxon>
        <taxon>Botryobasidium</taxon>
    </lineage>
</organism>
<feature type="compositionally biased region" description="Polar residues" evidence="8">
    <location>
        <begin position="16"/>
        <end position="29"/>
    </location>
</feature>